<evidence type="ECO:0008006" key="5">
    <source>
        <dbReference type="Google" id="ProtNLM"/>
    </source>
</evidence>
<dbReference type="PATRIC" id="fig|1434123.4.peg.3862"/>
<feature type="compositionally biased region" description="Basic and acidic residues" evidence="1">
    <location>
        <begin position="67"/>
        <end position="76"/>
    </location>
</feature>
<dbReference type="GeneID" id="25419075"/>
<name>A0A0E3LI52_9EURY</name>
<feature type="region of interest" description="Disordered" evidence="1">
    <location>
        <begin position="39"/>
        <end position="76"/>
    </location>
</feature>
<keyword evidence="2" id="KW-0472">Membrane</keyword>
<dbReference type="NCBIfam" id="TIGR00304">
    <property type="entry name" value="TIGR00304 family membrane protein"/>
    <property type="match status" value="1"/>
</dbReference>
<dbReference type="HOGENOM" id="CLU_149108_0_0_2"/>
<evidence type="ECO:0000313" key="4">
    <source>
        <dbReference type="Proteomes" id="UP000033096"/>
    </source>
</evidence>
<feature type="transmembrane region" description="Helical" evidence="2">
    <location>
        <begin position="12"/>
        <end position="36"/>
    </location>
</feature>
<feature type="compositionally biased region" description="Polar residues" evidence="1">
    <location>
        <begin position="39"/>
        <end position="66"/>
    </location>
</feature>
<dbReference type="RefSeq" id="WP_052728019.1">
    <property type="nucleotide sequence ID" value="NZ_CP009520.1"/>
</dbReference>
<keyword evidence="4" id="KW-1185">Reference proteome</keyword>
<accession>A0A0E3LI52</accession>
<dbReference type="Pfam" id="PF01998">
    <property type="entry name" value="DUF131"/>
    <property type="match status" value="1"/>
</dbReference>
<keyword evidence="2" id="KW-1133">Transmembrane helix</keyword>
<protein>
    <recommendedName>
        <fullName evidence="5">TIGR00304 family protein</fullName>
    </recommendedName>
</protein>
<dbReference type="InterPro" id="IPR002849">
    <property type="entry name" value="DUF131"/>
</dbReference>
<organism evidence="3 4">
    <name type="scientific">Methanosarcina vacuolata Z-761</name>
    <dbReference type="NCBI Taxonomy" id="1434123"/>
    <lineage>
        <taxon>Archaea</taxon>
        <taxon>Methanobacteriati</taxon>
        <taxon>Methanobacteriota</taxon>
        <taxon>Stenosarchaea group</taxon>
        <taxon>Methanomicrobia</taxon>
        <taxon>Methanosarcinales</taxon>
        <taxon>Methanosarcinaceae</taxon>
        <taxon>Methanosarcina</taxon>
    </lineage>
</organism>
<evidence type="ECO:0000313" key="3">
    <source>
        <dbReference type="EMBL" id="AKB45416.1"/>
    </source>
</evidence>
<evidence type="ECO:0000256" key="1">
    <source>
        <dbReference type="SAM" id="MobiDB-lite"/>
    </source>
</evidence>
<sequence length="126" mass="13703">MENETLTDGSMLFSIGIITILIGFLLIMIGVALSMYQESRSTQSYSNRTDTSGIDSRFESTSNSDSPLHEKPSERKVESEIKTGGVIMIGPIPIIFGSDKESAKTAAILAIILMLLSLLILRSSFI</sequence>
<evidence type="ECO:0000256" key="2">
    <source>
        <dbReference type="SAM" id="Phobius"/>
    </source>
</evidence>
<dbReference type="EMBL" id="CP009520">
    <property type="protein sequence ID" value="AKB45416.1"/>
    <property type="molecule type" value="Genomic_DNA"/>
</dbReference>
<keyword evidence="2" id="KW-0812">Transmembrane</keyword>
<gene>
    <name evidence="3" type="ORF">MSVAZ_3147</name>
</gene>
<feature type="transmembrane region" description="Helical" evidence="2">
    <location>
        <begin position="106"/>
        <end position="125"/>
    </location>
</feature>
<dbReference type="KEGG" id="mvc:MSVAZ_3147"/>
<proteinExistence type="predicted"/>
<reference evidence="3 4" key="1">
    <citation type="submission" date="2014-07" db="EMBL/GenBank/DDBJ databases">
        <title>Methanogenic archaea and the global carbon cycle.</title>
        <authorList>
            <person name="Henriksen J.R."/>
            <person name="Luke J."/>
            <person name="Reinhart S."/>
            <person name="Benedict M.N."/>
            <person name="Youngblut N.D."/>
            <person name="Metcalf M.E."/>
            <person name="Whitaker R.J."/>
            <person name="Metcalf W.W."/>
        </authorList>
    </citation>
    <scope>NUCLEOTIDE SEQUENCE [LARGE SCALE GENOMIC DNA]</scope>
    <source>
        <strain evidence="3 4">Z-761</strain>
    </source>
</reference>
<dbReference type="AlphaFoldDB" id="A0A0E3LI52"/>
<dbReference type="Proteomes" id="UP000033096">
    <property type="component" value="Chromosome"/>
</dbReference>